<reference evidence="2 3" key="1">
    <citation type="journal article" date="2018" name="Int. J. Syst. Evol. Microbiol.">
        <title>Uliginosibacterium sediminicola sp. nov., isolated from freshwater sediment.</title>
        <authorList>
            <person name="Hwang W.M."/>
            <person name="Kim S.M."/>
            <person name="Kang K."/>
            <person name="Ahn T.Y."/>
        </authorList>
    </citation>
    <scope>NUCLEOTIDE SEQUENCE [LARGE SCALE GENOMIC DNA]</scope>
    <source>
        <strain evidence="2 3">M1-21</strain>
    </source>
</reference>
<dbReference type="Proteomes" id="UP001410394">
    <property type="component" value="Unassembled WGS sequence"/>
</dbReference>
<feature type="transmembrane region" description="Helical" evidence="1">
    <location>
        <begin position="44"/>
        <end position="62"/>
    </location>
</feature>
<gene>
    <name evidence="2" type="ORF">ABDB84_14620</name>
</gene>
<evidence type="ECO:0000313" key="3">
    <source>
        <dbReference type="Proteomes" id="UP001410394"/>
    </source>
</evidence>
<evidence type="ECO:0000256" key="1">
    <source>
        <dbReference type="SAM" id="Phobius"/>
    </source>
</evidence>
<proteinExistence type="predicted"/>
<dbReference type="InterPro" id="IPR052165">
    <property type="entry name" value="Membrane_assoc_protease"/>
</dbReference>
<dbReference type="RefSeq" id="WP_345920488.1">
    <property type="nucleotide sequence ID" value="NZ_JBDIVE010000008.1"/>
</dbReference>
<dbReference type="InterPro" id="IPR012340">
    <property type="entry name" value="NA-bd_OB-fold"/>
</dbReference>
<dbReference type="Gene3D" id="2.40.50.140">
    <property type="entry name" value="Nucleic acid-binding proteins"/>
    <property type="match status" value="1"/>
</dbReference>
<dbReference type="PANTHER" id="PTHR33507:SF3">
    <property type="entry name" value="INNER MEMBRANE PROTEIN YBBJ"/>
    <property type="match status" value="1"/>
</dbReference>
<accession>A0ABU9Z1E2</accession>
<protein>
    <submittedName>
        <fullName evidence="2">NfeD family protein</fullName>
    </submittedName>
</protein>
<dbReference type="EMBL" id="JBDIVE010000008">
    <property type="protein sequence ID" value="MEN3069718.1"/>
    <property type="molecule type" value="Genomic_DNA"/>
</dbReference>
<organism evidence="2 3">
    <name type="scientific">Uliginosibacterium sediminicola</name>
    <dbReference type="NCBI Taxonomy" id="2024550"/>
    <lineage>
        <taxon>Bacteria</taxon>
        <taxon>Pseudomonadati</taxon>
        <taxon>Pseudomonadota</taxon>
        <taxon>Betaproteobacteria</taxon>
        <taxon>Rhodocyclales</taxon>
        <taxon>Zoogloeaceae</taxon>
        <taxon>Uliginosibacterium</taxon>
    </lineage>
</organism>
<name>A0ABU9Z1E2_9RHOO</name>
<sequence length="138" mass="14647">MIYFWLIVAVLAIVCEMLSGTLYLLVIGLAAACAAGLAWFDQSLVLQLFAAALLALLGGLLVRKYRSPARADMAADLHGKAEVASIVAPGRLRVRWRGTEWEAECAIGSALAPGDAVSILSQQGNVLQVVAFVPPQQQ</sequence>
<keyword evidence="1" id="KW-1133">Transmembrane helix</keyword>
<dbReference type="PANTHER" id="PTHR33507">
    <property type="entry name" value="INNER MEMBRANE PROTEIN YBBJ"/>
    <property type="match status" value="1"/>
</dbReference>
<feature type="transmembrane region" description="Helical" evidence="1">
    <location>
        <begin position="5"/>
        <end position="38"/>
    </location>
</feature>
<keyword evidence="1" id="KW-0472">Membrane</keyword>
<keyword evidence="1" id="KW-0812">Transmembrane</keyword>
<comment type="caution">
    <text evidence="2">The sequence shown here is derived from an EMBL/GenBank/DDBJ whole genome shotgun (WGS) entry which is preliminary data.</text>
</comment>
<evidence type="ECO:0000313" key="2">
    <source>
        <dbReference type="EMBL" id="MEN3069718.1"/>
    </source>
</evidence>
<keyword evidence="3" id="KW-1185">Reference proteome</keyword>